<dbReference type="Pfam" id="PF08241">
    <property type="entry name" value="Methyltransf_11"/>
    <property type="match status" value="1"/>
</dbReference>
<dbReference type="PANTHER" id="PTHR43861">
    <property type="entry name" value="TRANS-ACONITATE 2-METHYLTRANSFERASE-RELATED"/>
    <property type="match status" value="1"/>
</dbReference>
<evidence type="ECO:0000313" key="2">
    <source>
        <dbReference type="EMBL" id="EMD83646.1"/>
    </source>
</evidence>
<dbReference type="InterPro" id="IPR013216">
    <property type="entry name" value="Methyltransf_11"/>
</dbReference>
<keyword evidence="2" id="KW-0489">Methyltransferase</keyword>
<dbReference type="InterPro" id="IPR029063">
    <property type="entry name" value="SAM-dependent_MTases_sf"/>
</dbReference>
<accession>M2TPE6</accession>
<sequence>MDVNRQSGSGHGWDPAAYAEHAAFVPALGGPVMALLSPRAGERILDLGCGNGTLTAEIAATGADVLGVDSDAGMLAAARDRGLDVRRMDGQALSFEAEFDAVFSNAALHWMPDQPAVYAGAFRALKPGGRFACECGGHGNIAALRTALSAAMARLGHREPELQTYPSAETARAQLEAAGFVVEECEIVPRPTPLPGGVEDWFRTFRHGFIPAAHAEEIIAEAAALLRPILRDSSGRWTADYVRLRFLARKP</sequence>
<keyword evidence="3" id="KW-1185">Reference proteome</keyword>
<dbReference type="GO" id="GO:0008757">
    <property type="term" value="F:S-adenosylmethionine-dependent methyltransferase activity"/>
    <property type="evidence" value="ECO:0007669"/>
    <property type="project" value="InterPro"/>
</dbReference>
<protein>
    <submittedName>
        <fullName evidence="2">Methyltransferase type 11</fullName>
    </submittedName>
</protein>
<dbReference type="OrthoDB" id="9777638at2"/>
<evidence type="ECO:0000259" key="1">
    <source>
        <dbReference type="Pfam" id="PF08241"/>
    </source>
</evidence>
<dbReference type="SUPFAM" id="SSF53335">
    <property type="entry name" value="S-adenosyl-L-methionine-dependent methyltransferases"/>
    <property type="match status" value="1"/>
</dbReference>
<comment type="caution">
    <text evidence="2">The sequence shown here is derived from an EMBL/GenBank/DDBJ whole genome shotgun (WGS) entry which is preliminary data.</text>
</comment>
<organism evidence="2 3">
    <name type="scientific">Pacificimonas flava</name>
    <dbReference type="NCBI Taxonomy" id="1234595"/>
    <lineage>
        <taxon>Bacteria</taxon>
        <taxon>Pseudomonadati</taxon>
        <taxon>Pseudomonadota</taxon>
        <taxon>Alphaproteobacteria</taxon>
        <taxon>Sphingomonadales</taxon>
        <taxon>Sphingosinicellaceae</taxon>
        <taxon>Pacificimonas</taxon>
    </lineage>
</organism>
<dbReference type="Proteomes" id="UP000011717">
    <property type="component" value="Unassembled WGS sequence"/>
</dbReference>
<dbReference type="RefSeq" id="WP_008600086.1">
    <property type="nucleotide sequence ID" value="NZ_AMRV01000002.1"/>
</dbReference>
<dbReference type="AlphaFoldDB" id="M2TPE6"/>
<evidence type="ECO:0000313" key="3">
    <source>
        <dbReference type="Proteomes" id="UP000011717"/>
    </source>
</evidence>
<keyword evidence="2" id="KW-0808">Transferase</keyword>
<name>M2TPE6_9SPHN</name>
<feature type="domain" description="Methyltransferase type 11" evidence="1">
    <location>
        <begin position="45"/>
        <end position="133"/>
    </location>
</feature>
<dbReference type="CDD" id="cd02440">
    <property type="entry name" value="AdoMet_MTases"/>
    <property type="match status" value="1"/>
</dbReference>
<gene>
    <name evidence="2" type="ORF">C725_0618</name>
</gene>
<proteinExistence type="predicted"/>
<dbReference type="EMBL" id="AMRV01000002">
    <property type="protein sequence ID" value="EMD83646.1"/>
    <property type="molecule type" value="Genomic_DNA"/>
</dbReference>
<dbReference type="GO" id="GO:0032259">
    <property type="term" value="P:methylation"/>
    <property type="evidence" value="ECO:0007669"/>
    <property type="project" value="UniProtKB-KW"/>
</dbReference>
<dbReference type="Gene3D" id="3.40.50.150">
    <property type="entry name" value="Vaccinia Virus protein VP39"/>
    <property type="match status" value="1"/>
</dbReference>
<reference evidence="2 3" key="1">
    <citation type="journal article" date="2013" name="Genome Announc.">
        <title>Draft Genome Sequence of Strain JLT2015T, Belonging to the Family Sphingomonadaceae of the Alphaproteobacteria.</title>
        <authorList>
            <person name="Tang K."/>
            <person name="Liu K."/>
            <person name="Li S."/>
            <person name="Jiao N."/>
        </authorList>
    </citation>
    <scope>NUCLEOTIDE SEQUENCE [LARGE SCALE GENOMIC DNA]</scope>
    <source>
        <strain evidence="2 3">JLT2015</strain>
    </source>
</reference>
<dbReference type="PANTHER" id="PTHR43861:SF1">
    <property type="entry name" value="TRANS-ACONITATE 2-METHYLTRANSFERASE"/>
    <property type="match status" value="1"/>
</dbReference>